<dbReference type="InterPro" id="IPR028087">
    <property type="entry name" value="Tad_N"/>
</dbReference>
<dbReference type="Gene3D" id="3.40.50.410">
    <property type="entry name" value="von Willebrand factor, type A domain"/>
    <property type="match status" value="2"/>
</dbReference>
<comment type="caution">
    <text evidence="4">The sequence shown here is derived from an EMBL/GenBank/DDBJ whole genome shotgun (WGS) entry which is preliminary data.</text>
</comment>
<dbReference type="AlphaFoldDB" id="A0A7X1KPN6"/>
<sequence>MLSRLARDRSGNVLGIAAAVVPPLLVLVGGGVDMGRAYLTQTSLQAACDAGVLAGRRAQAKSGQWTSSEIDKATRMFNFNFLAAGTNSTNTSFTPTNAGNGVVSGTATTTMPTSVMKMFGRDNFTLTANCSAEFQISNIDVMFVLDTTGSMACLPNNTSCGSGTGSKILALREAVRQFYFTMAQAVPAGGTARLRFGFVPYSGTVNIGNLVAAGDIPSTYLTASTPYSTKYANFDTPNWVGDRGPSTVVNRTSTRSSSSSCTSWGNAPAVTTGGPPPANTTTTEYARVSYDRNSDICTRSETTYTTTNYVQNGFRLNPATPFTYRVGNVDTSVLRTGAADPIVTAIAANATVPTSGSYDMEALARVTGATGLTITNTTWAGCVEERDTVNTMFTNNSAPTGAFDHDLASAPTNDATRWHPYVGPLVFDRGQRAQLDTTWDIGSTAEFCVPAAMKFTTVDTSNTAVVPAWLNTYLATLVARGNTYHDIGMLWGARLANPNGIMASNVNEGNLSSISRHIIMLTDGELAPNGDVYNAYGLEYIDNRVAPAGASDTTIYDSHNARFLTACATAKAMGYTIWFIGFGQSLTAQMQACASSGRAYFAGDAAALNETFRHIASQVADLRLKT</sequence>
<keyword evidence="2" id="KW-0472">Membrane</keyword>
<keyword evidence="2" id="KW-1133">Transmembrane helix</keyword>
<evidence type="ECO:0000259" key="3">
    <source>
        <dbReference type="Pfam" id="PF13400"/>
    </source>
</evidence>
<keyword evidence="2" id="KW-0812">Transmembrane</keyword>
<evidence type="ECO:0000313" key="5">
    <source>
        <dbReference type="Proteomes" id="UP000551327"/>
    </source>
</evidence>
<name>A0A7X1KPN6_9SPHN</name>
<proteinExistence type="predicted"/>
<dbReference type="SUPFAM" id="SSF53300">
    <property type="entry name" value="vWA-like"/>
    <property type="match status" value="1"/>
</dbReference>
<accession>A0A7X1KPN6</accession>
<evidence type="ECO:0000256" key="1">
    <source>
        <dbReference type="SAM" id="MobiDB-lite"/>
    </source>
</evidence>
<gene>
    <name evidence="4" type="ORF">H7F53_07120</name>
</gene>
<protein>
    <submittedName>
        <fullName evidence="4">Pilus assembly protein</fullName>
    </submittedName>
</protein>
<dbReference type="Pfam" id="PF13400">
    <property type="entry name" value="Tad"/>
    <property type="match status" value="1"/>
</dbReference>
<dbReference type="InterPro" id="IPR036465">
    <property type="entry name" value="vWFA_dom_sf"/>
</dbReference>
<dbReference type="EMBL" id="JACLAX010000005">
    <property type="protein sequence ID" value="MBC2668909.1"/>
    <property type="molecule type" value="Genomic_DNA"/>
</dbReference>
<keyword evidence="5" id="KW-1185">Reference proteome</keyword>
<feature type="transmembrane region" description="Helical" evidence="2">
    <location>
        <begin position="12"/>
        <end position="32"/>
    </location>
</feature>
<dbReference type="Proteomes" id="UP000551327">
    <property type="component" value="Unassembled WGS sequence"/>
</dbReference>
<feature type="domain" description="Putative Flp pilus-assembly TadG-like N-terminal" evidence="3">
    <location>
        <begin position="11"/>
        <end position="55"/>
    </location>
</feature>
<evidence type="ECO:0000313" key="4">
    <source>
        <dbReference type="EMBL" id="MBC2668909.1"/>
    </source>
</evidence>
<feature type="region of interest" description="Disordered" evidence="1">
    <location>
        <begin position="248"/>
        <end position="282"/>
    </location>
</feature>
<organism evidence="4 5">
    <name type="scientific">Novosphingobium piscinae</name>
    <dbReference type="NCBI Taxonomy" id="1507448"/>
    <lineage>
        <taxon>Bacteria</taxon>
        <taxon>Pseudomonadati</taxon>
        <taxon>Pseudomonadota</taxon>
        <taxon>Alphaproteobacteria</taxon>
        <taxon>Sphingomonadales</taxon>
        <taxon>Sphingomonadaceae</taxon>
        <taxon>Novosphingobium</taxon>
    </lineage>
</organism>
<evidence type="ECO:0000256" key="2">
    <source>
        <dbReference type="SAM" id="Phobius"/>
    </source>
</evidence>
<dbReference type="RefSeq" id="WP_185678795.1">
    <property type="nucleotide sequence ID" value="NZ_JACLAX010000005.1"/>
</dbReference>
<reference evidence="4 5" key="1">
    <citation type="submission" date="2020-08" db="EMBL/GenBank/DDBJ databases">
        <title>The genome sequence of type strain Novosphingobium piscinae KCTC 42194.</title>
        <authorList>
            <person name="Liu Y."/>
        </authorList>
    </citation>
    <scope>NUCLEOTIDE SEQUENCE [LARGE SCALE GENOMIC DNA]</scope>
    <source>
        <strain evidence="4 5">KCTC 42194</strain>
    </source>
</reference>